<evidence type="ECO:0000256" key="5">
    <source>
        <dbReference type="ARBA" id="ARBA00023136"/>
    </source>
</evidence>
<dbReference type="GO" id="GO:0005886">
    <property type="term" value="C:plasma membrane"/>
    <property type="evidence" value="ECO:0007669"/>
    <property type="project" value="UniProtKB-SubCell"/>
</dbReference>
<evidence type="ECO:0000313" key="7">
    <source>
        <dbReference type="EMBL" id="PPC74434.1"/>
    </source>
</evidence>
<dbReference type="PANTHER" id="PTHR30606:SF9">
    <property type="entry name" value="LIPID A BIOSYNTHESIS LAUROYLTRANSFERASE"/>
    <property type="match status" value="1"/>
</dbReference>
<evidence type="ECO:0000313" key="8">
    <source>
        <dbReference type="Proteomes" id="UP000238196"/>
    </source>
</evidence>
<dbReference type="InterPro" id="IPR004960">
    <property type="entry name" value="LipA_acyltrans"/>
</dbReference>
<dbReference type="Pfam" id="PF03279">
    <property type="entry name" value="Lip_A_acyltrans"/>
    <property type="match status" value="1"/>
</dbReference>
<dbReference type="GO" id="GO:0016746">
    <property type="term" value="F:acyltransferase activity"/>
    <property type="evidence" value="ECO:0007669"/>
    <property type="project" value="UniProtKB-KW"/>
</dbReference>
<dbReference type="Proteomes" id="UP000238196">
    <property type="component" value="Unassembled WGS sequence"/>
</dbReference>
<dbReference type="AlphaFoldDB" id="A0A2S5KHZ5"/>
<dbReference type="PIRSF" id="PIRSF026649">
    <property type="entry name" value="MsbB"/>
    <property type="match status" value="1"/>
</dbReference>
<evidence type="ECO:0000256" key="3">
    <source>
        <dbReference type="ARBA" id="ARBA00022519"/>
    </source>
</evidence>
<reference evidence="7 8" key="1">
    <citation type="submission" date="2018-02" db="EMBL/GenBank/DDBJ databases">
        <title>novel marine gammaproteobacteria from coastal saline agro ecosystem.</title>
        <authorList>
            <person name="Krishnan R."/>
            <person name="Ramesh Kumar N."/>
        </authorList>
    </citation>
    <scope>NUCLEOTIDE SEQUENCE [LARGE SCALE GENOMIC DNA]</scope>
    <source>
        <strain evidence="7 8">228</strain>
    </source>
</reference>
<gene>
    <name evidence="7" type="ORF">C4K68_26225</name>
</gene>
<evidence type="ECO:0000256" key="6">
    <source>
        <dbReference type="ARBA" id="ARBA00023315"/>
    </source>
</evidence>
<keyword evidence="5" id="KW-0472">Membrane</keyword>
<sequence>MVIGLMRILTILPTAAGLFIGRMLGRLIFHTVVKRRRVTLVNLGICFPELSDQQRWELARKTFEANGMGLVETGYAWWRPHSWSAARVKAVGLEHLQAALDRGRGVILLSAHFSALDLSGPLILPFVKNSAVLYRPHNNPLMEHFIYKGRQSFCEPVDRSEFMYARKCLKQNRCVWYAPDQDFGAKGSVFAPFFGHPAATLTATARLPALNRSPMVMFSVYREPDHTYTLMFEPVEPFPTKDDLADATMINSVIERSIRRHPEQYMWMHKRFKTQPDGKQKLYKAARC</sequence>
<dbReference type="CDD" id="cd07984">
    <property type="entry name" value="LPLAT_LABLAT-like"/>
    <property type="match status" value="1"/>
</dbReference>
<accession>A0A2S5KHZ5</accession>
<keyword evidence="2" id="KW-1003">Cell membrane</keyword>
<comment type="caution">
    <text evidence="7">The sequence shown here is derived from an EMBL/GenBank/DDBJ whole genome shotgun (WGS) entry which is preliminary data.</text>
</comment>
<organism evidence="7 8">
    <name type="scientific">Proteobacteria bacterium 228</name>
    <dbReference type="NCBI Taxonomy" id="2083153"/>
    <lineage>
        <taxon>Bacteria</taxon>
        <taxon>Pseudomonadati</taxon>
        <taxon>Pseudomonadota</taxon>
    </lineage>
</organism>
<evidence type="ECO:0000256" key="4">
    <source>
        <dbReference type="ARBA" id="ARBA00022679"/>
    </source>
</evidence>
<dbReference type="GO" id="GO:0009247">
    <property type="term" value="P:glycolipid biosynthetic process"/>
    <property type="evidence" value="ECO:0007669"/>
    <property type="project" value="UniProtKB-ARBA"/>
</dbReference>
<protein>
    <submittedName>
        <fullName evidence="7">Lipid A biosynthesis acyltransferase</fullName>
    </submittedName>
</protein>
<keyword evidence="6 7" id="KW-0012">Acyltransferase</keyword>
<comment type="subcellular location">
    <subcellularLocation>
        <location evidence="1">Cell inner membrane</location>
    </subcellularLocation>
</comment>
<proteinExistence type="predicted"/>
<evidence type="ECO:0000256" key="1">
    <source>
        <dbReference type="ARBA" id="ARBA00004533"/>
    </source>
</evidence>
<keyword evidence="4" id="KW-0808">Transferase</keyword>
<name>A0A2S5KHZ5_9PROT</name>
<keyword evidence="3" id="KW-0997">Cell inner membrane</keyword>
<evidence type="ECO:0000256" key="2">
    <source>
        <dbReference type="ARBA" id="ARBA00022475"/>
    </source>
</evidence>
<dbReference type="PANTHER" id="PTHR30606">
    <property type="entry name" value="LIPID A BIOSYNTHESIS LAUROYL ACYLTRANSFERASE"/>
    <property type="match status" value="1"/>
</dbReference>
<dbReference type="EMBL" id="PRLP01000148">
    <property type="protein sequence ID" value="PPC74434.1"/>
    <property type="molecule type" value="Genomic_DNA"/>
</dbReference>
<dbReference type="OrthoDB" id="5291349at2"/>